<reference evidence="3" key="1">
    <citation type="submission" date="2023-03" db="EMBL/GenBank/DDBJ databases">
        <title>Massive genome expansion in bonnet fungi (Mycena s.s.) driven by repeated elements and novel gene families across ecological guilds.</title>
        <authorList>
            <consortium name="Lawrence Berkeley National Laboratory"/>
            <person name="Harder C.B."/>
            <person name="Miyauchi S."/>
            <person name="Viragh M."/>
            <person name="Kuo A."/>
            <person name="Thoen E."/>
            <person name="Andreopoulos B."/>
            <person name="Lu D."/>
            <person name="Skrede I."/>
            <person name="Drula E."/>
            <person name="Henrissat B."/>
            <person name="Morin E."/>
            <person name="Kohler A."/>
            <person name="Barry K."/>
            <person name="LaButti K."/>
            <person name="Morin E."/>
            <person name="Salamov A."/>
            <person name="Lipzen A."/>
            <person name="Mereny Z."/>
            <person name="Hegedus B."/>
            <person name="Baldrian P."/>
            <person name="Stursova M."/>
            <person name="Weitz H."/>
            <person name="Taylor A."/>
            <person name="Grigoriev I.V."/>
            <person name="Nagy L.G."/>
            <person name="Martin F."/>
            <person name="Kauserud H."/>
        </authorList>
    </citation>
    <scope>NUCLEOTIDE SEQUENCE</scope>
    <source>
        <strain evidence="3">9144</strain>
    </source>
</reference>
<protein>
    <submittedName>
        <fullName evidence="3">Survival protein sure-like phosphatase/nucleotidase</fullName>
    </submittedName>
</protein>
<evidence type="ECO:0000313" key="4">
    <source>
        <dbReference type="Proteomes" id="UP001219525"/>
    </source>
</evidence>
<dbReference type="AlphaFoldDB" id="A0AAD6YPB7"/>
<dbReference type="EMBL" id="JARJCW010000004">
    <property type="protein sequence ID" value="KAJ7225492.1"/>
    <property type="molecule type" value="Genomic_DNA"/>
</dbReference>
<accession>A0AAD6YPB7</accession>
<evidence type="ECO:0000313" key="3">
    <source>
        <dbReference type="EMBL" id="KAJ7225492.1"/>
    </source>
</evidence>
<comment type="caution">
    <text evidence="3">The sequence shown here is derived from an EMBL/GenBank/DDBJ whole genome shotgun (WGS) entry which is preliminary data.</text>
</comment>
<dbReference type="PANTHER" id="PTHR47551">
    <property type="entry name" value="TUBULIN--TYROSINE LIGASE PBY1-RELATED"/>
    <property type="match status" value="1"/>
</dbReference>
<keyword evidence="4" id="KW-1185">Reference proteome</keyword>
<dbReference type="SUPFAM" id="SSF64167">
    <property type="entry name" value="SurE-like"/>
    <property type="match status" value="1"/>
</dbReference>
<gene>
    <name evidence="3" type="ORF">GGX14DRAFT_511577</name>
</gene>
<dbReference type="Pfam" id="PF01975">
    <property type="entry name" value="SurE"/>
    <property type="match status" value="1"/>
</dbReference>
<feature type="domain" description="Survival protein SurE-like phosphatase/nucleotidase" evidence="2">
    <location>
        <begin position="3"/>
        <end position="228"/>
    </location>
</feature>
<dbReference type="GO" id="GO:0000932">
    <property type="term" value="C:P-body"/>
    <property type="evidence" value="ECO:0007669"/>
    <property type="project" value="TreeGrafter"/>
</dbReference>
<dbReference type="PANTHER" id="PTHR47551:SF1">
    <property type="entry name" value="TUBULIN--TYROSINE LIGASE PBY1-RELATED"/>
    <property type="match status" value="1"/>
</dbReference>
<dbReference type="GO" id="GO:0016787">
    <property type="term" value="F:hydrolase activity"/>
    <property type="evidence" value="ECO:0007669"/>
    <property type="project" value="InterPro"/>
</dbReference>
<dbReference type="InterPro" id="IPR002828">
    <property type="entry name" value="SurE-like_Pase/nucleotidase"/>
</dbReference>
<dbReference type="NCBIfam" id="TIGR00087">
    <property type="entry name" value="surE"/>
    <property type="match status" value="1"/>
</dbReference>
<feature type="compositionally biased region" description="Polar residues" evidence="1">
    <location>
        <begin position="236"/>
        <end position="247"/>
    </location>
</feature>
<evidence type="ECO:0000259" key="2">
    <source>
        <dbReference type="Pfam" id="PF01975"/>
    </source>
</evidence>
<organism evidence="3 4">
    <name type="scientific">Mycena pura</name>
    <dbReference type="NCBI Taxonomy" id="153505"/>
    <lineage>
        <taxon>Eukaryota</taxon>
        <taxon>Fungi</taxon>
        <taxon>Dikarya</taxon>
        <taxon>Basidiomycota</taxon>
        <taxon>Agaricomycotina</taxon>
        <taxon>Agaricomycetes</taxon>
        <taxon>Agaricomycetidae</taxon>
        <taxon>Agaricales</taxon>
        <taxon>Marasmiineae</taxon>
        <taxon>Mycenaceae</taxon>
        <taxon>Mycena</taxon>
    </lineage>
</organism>
<dbReference type="Gene3D" id="3.40.1210.10">
    <property type="entry name" value="Survival protein SurE-like phosphatase/nucleotidase"/>
    <property type="match status" value="1"/>
</dbReference>
<evidence type="ECO:0000256" key="1">
    <source>
        <dbReference type="SAM" id="MobiDB-lite"/>
    </source>
</evidence>
<name>A0AAD6YPB7_9AGAR</name>
<feature type="compositionally biased region" description="Polar residues" evidence="1">
    <location>
        <begin position="257"/>
        <end position="269"/>
    </location>
</feature>
<dbReference type="Proteomes" id="UP001219525">
    <property type="component" value="Unassembled WGS sequence"/>
</dbReference>
<feature type="region of interest" description="Disordered" evidence="1">
    <location>
        <begin position="236"/>
        <end position="272"/>
    </location>
</feature>
<proteinExistence type="predicted"/>
<dbReference type="InterPro" id="IPR027746">
    <property type="entry name" value="TTL"/>
</dbReference>
<dbReference type="InterPro" id="IPR036523">
    <property type="entry name" value="SurE-like_sf"/>
</dbReference>
<sequence>MRVLLTNDDGPPNETTSPYIFAFYNHLTAFGWDVKVVLPSSQKSWIGKSSKSFHITEITKGRYFYPTKDSGGLVGETSTTSRPLKDGEIAEWILLDSTPSTCANVGLHNIYPNQIDLVISGPNLGRNTSSAFALSSGTIGAALDGSLSKIRSIAVSYGTIVHPTPKTYVEPCHLLACRHLWSNWGKDEGGLRSGEVDFYSVNIPLVEGLLSNEGLKVAWTSMWRNSYGRLFKTVSSTTPTTGDQSASAAGPDAPTTDLPNTEAKSTTSEDGPLTFKFSPAMDGLIRPVESSLPVGSDGWAISKGWASVTPLRASFAEPVQETQDIEDRIWKMKL</sequence>